<feature type="region of interest" description="Disordered" evidence="1">
    <location>
        <begin position="19"/>
        <end position="78"/>
    </location>
</feature>
<feature type="compositionally biased region" description="Low complexity" evidence="1">
    <location>
        <begin position="48"/>
        <end position="57"/>
    </location>
</feature>
<organism evidence="2 3">
    <name type="scientific">Sphagnum jensenii</name>
    <dbReference type="NCBI Taxonomy" id="128206"/>
    <lineage>
        <taxon>Eukaryota</taxon>
        <taxon>Viridiplantae</taxon>
        <taxon>Streptophyta</taxon>
        <taxon>Embryophyta</taxon>
        <taxon>Bryophyta</taxon>
        <taxon>Sphagnophytina</taxon>
        <taxon>Sphagnopsida</taxon>
        <taxon>Sphagnales</taxon>
        <taxon>Sphagnaceae</taxon>
        <taxon>Sphagnum</taxon>
    </lineage>
</organism>
<name>A0ABP1C0K4_9BRYO</name>
<evidence type="ECO:0000313" key="3">
    <source>
        <dbReference type="Proteomes" id="UP001497522"/>
    </source>
</evidence>
<reference evidence="2" key="1">
    <citation type="submission" date="2024-03" db="EMBL/GenBank/DDBJ databases">
        <authorList>
            <consortium name="ELIXIR-Norway"/>
            <consortium name="Elixir Norway"/>
        </authorList>
    </citation>
    <scope>NUCLEOTIDE SEQUENCE</scope>
</reference>
<sequence length="78" mass="9024">MRERTRQEIWDLHVDEDNRRHKTLSHAKLQQQERQQQRQPPPRVHSPAARAAAAEAAPTLRSSHNRSCACNVHERATA</sequence>
<dbReference type="EMBL" id="OZ023710">
    <property type="protein sequence ID" value="CAK9882224.1"/>
    <property type="molecule type" value="Genomic_DNA"/>
</dbReference>
<proteinExistence type="predicted"/>
<keyword evidence="3" id="KW-1185">Reference proteome</keyword>
<evidence type="ECO:0000256" key="1">
    <source>
        <dbReference type="SAM" id="MobiDB-lite"/>
    </source>
</evidence>
<accession>A0ABP1C0K4</accession>
<dbReference type="Proteomes" id="UP001497522">
    <property type="component" value="Chromosome 9"/>
</dbReference>
<protein>
    <submittedName>
        <fullName evidence="2">Uncharacterized protein</fullName>
    </submittedName>
</protein>
<gene>
    <name evidence="2" type="ORF">CSSPJE1EN2_LOCUS23580</name>
</gene>
<evidence type="ECO:0000313" key="2">
    <source>
        <dbReference type="EMBL" id="CAK9882224.1"/>
    </source>
</evidence>